<feature type="region of interest" description="Disordered" evidence="2">
    <location>
        <begin position="1"/>
        <end position="49"/>
    </location>
</feature>
<feature type="compositionally biased region" description="Polar residues" evidence="2">
    <location>
        <begin position="30"/>
        <end position="46"/>
    </location>
</feature>
<dbReference type="Proteomes" id="UP001165065">
    <property type="component" value="Unassembled WGS sequence"/>
</dbReference>
<name>A0A9W7FVU3_9STRA</name>
<evidence type="ECO:0000256" key="1">
    <source>
        <dbReference type="SAM" id="Coils"/>
    </source>
</evidence>
<reference evidence="4" key="1">
    <citation type="journal article" date="2023" name="Commun. Biol.">
        <title>Genome analysis of Parmales, the sister group of diatoms, reveals the evolutionary specialization of diatoms from phago-mixotrophs to photoautotrophs.</title>
        <authorList>
            <person name="Ban H."/>
            <person name="Sato S."/>
            <person name="Yoshikawa S."/>
            <person name="Yamada K."/>
            <person name="Nakamura Y."/>
            <person name="Ichinomiya M."/>
            <person name="Sato N."/>
            <person name="Blanc-Mathieu R."/>
            <person name="Endo H."/>
            <person name="Kuwata A."/>
            <person name="Ogata H."/>
        </authorList>
    </citation>
    <scope>NUCLEOTIDE SEQUENCE [LARGE SCALE GENOMIC DNA]</scope>
</reference>
<evidence type="ECO:0000313" key="4">
    <source>
        <dbReference type="Proteomes" id="UP001165065"/>
    </source>
</evidence>
<dbReference type="EMBL" id="BRYA01001837">
    <property type="protein sequence ID" value="GMI20114.1"/>
    <property type="molecule type" value="Genomic_DNA"/>
</dbReference>
<evidence type="ECO:0000313" key="3">
    <source>
        <dbReference type="EMBL" id="GMI20114.1"/>
    </source>
</evidence>
<proteinExistence type="predicted"/>
<comment type="caution">
    <text evidence="3">The sequence shown here is derived from an EMBL/GenBank/DDBJ whole genome shotgun (WGS) entry which is preliminary data.</text>
</comment>
<keyword evidence="4" id="KW-1185">Reference proteome</keyword>
<keyword evidence="1" id="KW-0175">Coiled coil</keyword>
<accession>A0A9W7FVU3</accession>
<evidence type="ECO:0000256" key="2">
    <source>
        <dbReference type="SAM" id="MobiDB-lite"/>
    </source>
</evidence>
<gene>
    <name evidence="3" type="ORF">TrCOL_g4593</name>
</gene>
<sequence length="114" mass="12707">MKKRSRKDKEKDLAISRSPRVGSMGMIGAQQVTPQPQQHRNGTRRSSLFGGAPLFAGPCESCQGLQAKLERGKKDMKLKLKRLELELKRSRQTNTICLLASSQISHLLHSLSIP</sequence>
<feature type="coiled-coil region" evidence="1">
    <location>
        <begin position="66"/>
        <end position="93"/>
    </location>
</feature>
<protein>
    <submittedName>
        <fullName evidence="3">Uncharacterized protein</fullName>
    </submittedName>
</protein>
<organism evidence="3 4">
    <name type="scientific">Triparma columacea</name>
    <dbReference type="NCBI Taxonomy" id="722753"/>
    <lineage>
        <taxon>Eukaryota</taxon>
        <taxon>Sar</taxon>
        <taxon>Stramenopiles</taxon>
        <taxon>Ochrophyta</taxon>
        <taxon>Bolidophyceae</taxon>
        <taxon>Parmales</taxon>
        <taxon>Triparmaceae</taxon>
        <taxon>Triparma</taxon>
    </lineage>
</organism>
<dbReference type="AlphaFoldDB" id="A0A9W7FVU3"/>